<dbReference type="Gene3D" id="2.40.420.20">
    <property type="match status" value="1"/>
</dbReference>
<dbReference type="Pfam" id="PF25973">
    <property type="entry name" value="BSH_CzcB"/>
    <property type="match status" value="1"/>
</dbReference>
<dbReference type="SUPFAM" id="SSF111369">
    <property type="entry name" value="HlyD-like secretion proteins"/>
    <property type="match status" value="1"/>
</dbReference>
<dbReference type="PANTHER" id="PTHR30469">
    <property type="entry name" value="MULTIDRUG RESISTANCE PROTEIN MDTA"/>
    <property type="match status" value="1"/>
</dbReference>
<keyword evidence="1" id="KW-0812">Transmembrane</keyword>
<evidence type="ECO:0000256" key="1">
    <source>
        <dbReference type="SAM" id="Phobius"/>
    </source>
</evidence>
<accession>A0A0F9VSP0</accession>
<keyword evidence="1" id="KW-1133">Transmembrane helix</keyword>
<dbReference type="PANTHER" id="PTHR30469:SF11">
    <property type="entry name" value="BLL4320 PROTEIN"/>
    <property type="match status" value="1"/>
</dbReference>
<gene>
    <name evidence="3" type="ORF">LCGC14_0056580</name>
</gene>
<proteinExistence type="predicted"/>
<name>A0A0F9VSP0_9ZZZZ</name>
<dbReference type="EMBL" id="LAZR01000013">
    <property type="protein sequence ID" value="KKO07090.1"/>
    <property type="molecule type" value="Genomic_DNA"/>
</dbReference>
<organism evidence="3">
    <name type="scientific">marine sediment metagenome</name>
    <dbReference type="NCBI Taxonomy" id="412755"/>
    <lineage>
        <taxon>unclassified sequences</taxon>
        <taxon>metagenomes</taxon>
        <taxon>ecological metagenomes</taxon>
    </lineage>
</organism>
<dbReference type="AlphaFoldDB" id="A0A0F9VSP0"/>
<evidence type="ECO:0000259" key="2">
    <source>
        <dbReference type="Pfam" id="PF25973"/>
    </source>
</evidence>
<keyword evidence="1" id="KW-0472">Membrane</keyword>
<feature type="domain" description="CzcB-like barrel-sandwich hybrid" evidence="2">
    <location>
        <begin position="89"/>
        <end position="222"/>
    </location>
</feature>
<dbReference type="GO" id="GO:1990281">
    <property type="term" value="C:efflux pump complex"/>
    <property type="evidence" value="ECO:0007669"/>
    <property type="project" value="TreeGrafter"/>
</dbReference>
<sequence length="386" mass="41954">MGKPLETSWRHRLLGTLMALLMIGATLAVIALLTSRHSNAQLGRQQGTDNVLLQVATQHLEQAEQLKRDVRLTGRVVAHQSVSLAFEPAGRVNSIIVDRGDAVEEGDMLATLDTRRLESRLAEVVARSDEARASLALAQRQEEREAQLNQNNFASRTALDQARTDRLTLQARLAALAAEHASLTADLDDSTLTAPFSGRVIERYVSVGSLINSGTTAFDLVDIEQLEAHLGLPARLAATFVPGEPVTLSVNGHTVSGKVRTRLPQVDHDSRTQTLVVSMEPSTIAVPGDLVELRYGITEPARGYWVPLDALIAADRGLWNVLVAETLENDRYRVARASVELLHTSVDQAFVRGTLAPGMRMITSGTHRILPGQIVTLSEEVPHAAH</sequence>
<dbReference type="Gene3D" id="2.40.30.170">
    <property type="match status" value="1"/>
</dbReference>
<protein>
    <recommendedName>
        <fullName evidence="2">CzcB-like barrel-sandwich hybrid domain-containing protein</fullName>
    </recommendedName>
</protein>
<dbReference type="Gene3D" id="1.10.287.470">
    <property type="entry name" value="Helix hairpin bin"/>
    <property type="match status" value="1"/>
</dbReference>
<dbReference type="GO" id="GO:0015562">
    <property type="term" value="F:efflux transmembrane transporter activity"/>
    <property type="evidence" value="ECO:0007669"/>
    <property type="project" value="TreeGrafter"/>
</dbReference>
<feature type="transmembrane region" description="Helical" evidence="1">
    <location>
        <begin position="12"/>
        <end position="33"/>
    </location>
</feature>
<dbReference type="Gene3D" id="2.40.50.100">
    <property type="match status" value="1"/>
</dbReference>
<evidence type="ECO:0000313" key="3">
    <source>
        <dbReference type="EMBL" id="KKO07090.1"/>
    </source>
</evidence>
<reference evidence="3" key="1">
    <citation type="journal article" date="2015" name="Nature">
        <title>Complex archaea that bridge the gap between prokaryotes and eukaryotes.</title>
        <authorList>
            <person name="Spang A."/>
            <person name="Saw J.H."/>
            <person name="Jorgensen S.L."/>
            <person name="Zaremba-Niedzwiedzka K."/>
            <person name="Martijn J."/>
            <person name="Lind A.E."/>
            <person name="van Eijk R."/>
            <person name="Schleper C."/>
            <person name="Guy L."/>
            <person name="Ettema T.J."/>
        </authorList>
    </citation>
    <scope>NUCLEOTIDE SEQUENCE</scope>
</reference>
<dbReference type="InterPro" id="IPR006143">
    <property type="entry name" value="RND_pump_MFP"/>
</dbReference>
<dbReference type="NCBIfam" id="TIGR01730">
    <property type="entry name" value="RND_mfp"/>
    <property type="match status" value="1"/>
</dbReference>
<dbReference type="InterPro" id="IPR058647">
    <property type="entry name" value="BSH_CzcB-like"/>
</dbReference>
<comment type="caution">
    <text evidence="3">The sequence shown here is derived from an EMBL/GenBank/DDBJ whole genome shotgun (WGS) entry which is preliminary data.</text>
</comment>